<keyword evidence="5 11" id="KW-0472">Membrane</keyword>
<evidence type="ECO:0000256" key="3">
    <source>
        <dbReference type="ARBA" id="ARBA00022692"/>
    </source>
</evidence>
<evidence type="ECO:0000256" key="1">
    <source>
        <dbReference type="ARBA" id="ARBA00004167"/>
    </source>
</evidence>
<sequence>GLIILNANLSYLVQPLEDSLDQHLIYRAEHLKLKRGTCGHQPSKHEENWIKGFTRQFHPAHHREKRDVVQDMKYVELYLVADYAEFQKHYWDLEKTKLKLKETANYVDKYYRSLNIRIALVHLEVWTHENKCDVRENPYSTLWSFLKWRQQTLALKKHDNAQLITGITFNGTTIGLAPLMGMCSDYQSGGVNADHSDSAIGVAATMAHEMGHNFGMSHDADGCCVARPEDGGCIMAAATGKYYLIIYQVKVLPSNIPEKALQYGVGFYGPVVAAWGLNIRPECDNPCCYANNCTLKMHAECAHGMCCSKCKLKAPGSVCRKSLGSCDLPEYCSGDSEFCPANFYQMDGVSCDGGQAYCYNGMCLTYENQCVLLWGAGARAAPAACFEMVNDAGDTYGNCGKDQQGSYRKCETRNAKCGKIQCQSAAQKPLDTNAVAIDTTITLDGRKVQCRGTHVYTTSELEGDILDPGLVMTGTKCTEKHICFEGQCRDSSFLAADECAAKCHNHGVCNNNHNCHCEPGWAPPFCNKPGYGGSVDGGVGAPNYNFLIVAGIVVPILFLLCGIGVTLYCYYRRRHNICPQDIRNPGPDDKQFCANNLDQKINNGHTNPIFQIRNKDTKRSPALPQKPRLPHSDRSQKAVLILPSLRPTSPTNDIQQDSGVRSRAALWVPSSATSKDANIKLLKHKPPNRPLPADPVPRNSKVSHRSVMSSSGPGLQTNNRAIEEKLQNRIHSETSLYKRDHPQSVERKQRR</sequence>
<dbReference type="Pfam" id="PF08516">
    <property type="entry name" value="ADAM_CR"/>
    <property type="match status" value="1"/>
</dbReference>
<feature type="domain" description="Peptidase M12B" evidence="14">
    <location>
        <begin position="73"/>
        <end position="238"/>
    </location>
</feature>
<dbReference type="PROSITE" id="PS00427">
    <property type="entry name" value="DISINTEGRIN_1"/>
    <property type="match status" value="1"/>
</dbReference>
<dbReference type="InterPro" id="IPR001762">
    <property type="entry name" value="Disintegrin_dom"/>
</dbReference>
<dbReference type="PANTHER" id="PTHR11905:SF19">
    <property type="entry name" value="DISINTEGRIN AND METALLOPROTEINASE DOMAIN-CONTAINING PROTEIN 19"/>
    <property type="match status" value="1"/>
</dbReference>
<dbReference type="PANTHER" id="PTHR11905">
    <property type="entry name" value="ADAM A DISINTEGRIN AND METALLOPROTEASE DOMAIN"/>
    <property type="match status" value="1"/>
</dbReference>
<dbReference type="EMBL" id="BFAA01009273">
    <property type="protein sequence ID" value="GCB78993.1"/>
    <property type="molecule type" value="Genomic_DNA"/>
</dbReference>
<feature type="active site" evidence="9">
    <location>
        <position position="209"/>
    </location>
</feature>
<keyword evidence="4 11" id="KW-1133">Transmembrane helix</keyword>
<gene>
    <name evidence="15" type="ORF">scyTo_0015920</name>
</gene>
<evidence type="ECO:0000259" key="13">
    <source>
        <dbReference type="PROSITE" id="PS50214"/>
    </source>
</evidence>
<dbReference type="InterPro" id="IPR001590">
    <property type="entry name" value="Peptidase_M12B"/>
</dbReference>
<feature type="transmembrane region" description="Helical" evidence="11">
    <location>
        <begin position="546"/>
        <end position="571"/>
    </location>
</feature>
<evidence type="ECO:0000313" key="16">
    <source>
        <dbReference type="Proteomes" id="UP000288216"/>
    </source>
</evidence>
<evidence type="ECO:0000256" key="11">
    <source>
        <dbReference type="SAM" id="Phobius"/>
    </source>
</evidence>
<dbReference type="GO" id="GO:0046872">
    <property type="term" value="F:metal ion binding"/>
    <property type="evidence" value="ECO:0007669"/>
    <property type="project" value="UniProtKB-KW"/>
</dbReference>
<feature type="binding site" evidence="9">
    <location>
        <position position="208"/>
    </location>
    <ligand>
        <name>Zn(2+)</name>
        <dbReference type="ChEBI" id="CHEBI:29105"/>
        <note>catalytic</note>
    </ligand>
</feature>
<protein>
    <recommendedName>
        <fullName evidence="17">Disintegrin domain-containing protein</fullName>
    </recommendedName>
</protein>
<dbReference type="SUPFAM" id="SSF57552">
    <property type="entry name" value="Blood coagulation inhibitor (disintegrin)"/>
    <property type="match status" value="1"/>
</dbReference>
<dbReference type="Gene3D" id="3.40.390.10">
    <property type="entry name" value="Collagenase (Catalytic Domain)"/>
    <property type="match status" value="1"/>
</dbReference>
<dbReference type="InterPro" id="IPR000742">
    <property type="entry name" value="EGF"/>
</dbReference>
<keyword evidence="2 8" id="KW-0245">EGF-like domain</keyword>
<feature type="binding site" evidence="9">
    <location>
        <position position="212"/>
    </location>
    <ligand>
        <name>Zn(2+)</name>
        <dbReference type="ChEBI" id="CHEBI:29105"/>
        <note>catalytic</note>
    </ligand>
</feature>
<dbReference type="CDD" id="cd04269">
    <property type="entry name" value="ZnMc_adamalysin_II_like"/>
    <property type="match status" value="1"/>
</dbReference>
<evidence type="ECO:0000256" key="10">
    <source>
        <dbReference type="SAM" id="MobiDB-lite"/>
    </source>
</evidence>
<dbReference type="InterPro" id="IPR006586">
    <property type="entry name" value="ADAM_Cys-rich"/>
</dbReference>
<dbReference type="InterPro" id="IPR013111">
    <property type="entry name" value="EGF_extracell"/>
</dbReference>
<evidence type="ECO:0000256" key="4">
    <source>
        <dbReference type="ARBA" id="ARBA00022989"/>
    </source>
</evidence>
<feature type="domain" description="EGF-like" evidence="12">
    <location>
        <begin position="495"/>
        <end position="527"/>
    </location>
</feature>
<evidence type="ECO:0000256" key="7">
    <source>
        <dbReference type="PROSITE-ProRule" id="PRU00068"/>
    </source>
</evidence>
<organism evidence="15 16">
    <name type="scientific">Scyliorhinus torazame</name>
    <name type="common">Cloudy catshark</name>
    <name type="synonym">Catulus torazame</name>
    <dbReference type="NCBI Taxonomy" id="75743"/>
    <lineage>
        <taxon>Eukaryota</taxon>
        <taxon>Metazoa</taxon>
        <taxon>Chordata</taxon>
        <taxon>Craniata</taxon>
        <taxon>Vertebrata</taxon>
        <taxon>Chondrichthyes</taxon>
        <taxon>Elasmobranchii</taxon>
        <taxon>Galeomorphii</taxon>
        <taxon>Galeoidea</taxon>
        <taxon>Carcharhiniformes</taxon>
        <taxon>Scyliorhinidae</taxon>
        <taxon>Scyliorhinus</taxon>
    </lineage>
</organism>
<dbReference type="OrthoDB" id="5951731at2759"/>
<comment type="subcellular location">
    <subcellularLocation>
        <location evidence="1">Membrane</location>
        <topology evidence="1">Single-pass membrane protein</topology>
    </subcellularLocation>
</comment>
<evidence type="ECO:0000256" key="5">
    <source>
        <dbReference type="ARBA" id="ARBA00023136"/>
    </source>
</evidence>
<keyword evidence="16" id="KW-1185">Reference proteome</keyword>
<feature type="disulfide bond" evidence="7">
    <location>
        <begin position="319"/>
        <end position="339"/>
    </location>
</feature>
<keyword evidence="9" id="KW-0862">Zinc</keyword>
<evidence type="ECO:0000256" key="6">
    <source>
        <dbReference type="ARBA" id="ARBA00023157"/>
    </source>
</evidence>
<evidence type="ECO:0000259" key="14">
    <source>
        <dbReference type="PROSITE" id="PS50215"/>
    </source>
</evidence>
<evidence type="ECO:0000256" key="2">
    <source>
        <dbReference type="ARBA" id="ARBA00022536"/>
    </source>
</evidence>
<dbReference type="InterPro" id="IPR018358">
    <property type="entry name" value="Disintegrin_CS"/>
</dbReference>
<dbReference type="Pfam" id="PF07974">
    <property type="entry name" value="EGF_2"/>
    <property type="match status" value="1"/>
</dbReference>
<name>A0A401Q122_SCYTO</name>
<evidence type="ECO:0000256" key="8">
    <source>
        <dbReference type="PROSITE-ProRule" id="PRU00076"/>
    </source>
</evidence>
<dbReference type="FunFam" id="3.40.390.10:FF:000002">
    <property type="entry name" value="Disintegrin and metalloproteinase domain-containing protein 22"/>
    <property type="match status" value="1"/>
</dbReference>
<dbReference type="PROSITE" id="PS50026">
    <property type="entry name" value="EGF_3"/>
    <property type="match status" value="1"/>
</dbReference>
<feature type="domain" description="Disintegrin" evidence="13">
    <location>
        <begin position="282"/>
        <end position="347"/>
    </location>
</feature>
<comment type="caution">
    <text evidence="15">The sequence shown here is derived from an EMBL/GenBank/DDBJ whole genome shotgun (WGS) entry which is preliminary data.</text>
</comment>
<keyword evidence="9" id="KW-0479">Metal-binding</keyword>
<accession>A0A401Q122</accession>
<dbReference type="Pfam" id="PF00200">
    <property type="entry name" value="Disintegrin"/>
    <property type="match status" value="1"/>
</dbReference>
<dbReference type="PRINTS" id="PR00289">
    <property type="entry name" value="DISINTEGRIN"/>
</dbReference>
<dbReference type="InterPro" id="IPR024079">
    <property type="entry name" value="MetalloPept_cat_dom_sf"/>
</dbReference>
<feature type="region of interest" description="Disordered" evidence="10">
    <location>
        <begin position="604"/>
        <end position="635"/>
    </location>
</feature>
<dbReference type="PROSITE" id="PS50214">
    <property type="entry name" value="DISINTEGRIN_2"/>
    <property type="match status" value="1"/>
</dbReference>
<feature type="binding site" evidence="9">
    <location>
        <position position="218"/>
    </location>
    <ligand>
        <name>Zn(2+)</name>
        <dbReference type="ChEBI" id="CHEBI:29105"/>
        <note>catalytic</note>
    </ligand>
</feature>
<comment type="caution">
    <text evidence="8">Lacks conserved residue(s) required for the propagation of feature annotation.</text>
</comment>
<dbReference type="PROSITE" id="PS50215">
    <property type="entry name" value="ADAM_MEPRO"/>
    <property type="match status" value="1"/>
</dbReference>
<feature type="disulfide bond" evidence="8">
    <location>
        <begin position="499"/>
        <end position="509"/>
    </location>
</feature>
<proteinExistence type="predicted"/>
<evidence type="ECO:0008006" key="17">
    <source>
        <dbReference type="Google" id="ProtNLM"/>
    </source>
</evidence>
<dbReference type="SUPFAM" id="SSF55486">
    <property type="entry name" value="Metalloproteases ('zincins'), catalytic domain"/>
    <property type="match status" value="1"/>
</dbReference>
<dbReference type="SMART" id="SM00608">
    <property type="entry name" value="ACR"/>
    <property type="match status" value="1"/>
</dbReference>
<dbReference type="Gene3D" id="4.10.70.10">
    <property type="entry name" value="Disintegrin domain"/>
    <property type="match status" value="1"/>
</dbReference>
<feature type="compositionally biased region" description="Basic and acidic residues" evidence="10">
    <location>
        <begin position="721"/>
        <end position="751"/>
    </location>
</feature>
<reference evidence="15 16" key="1">
    <citation type="journal article" date="2018" name="Nat. Ecol. Evol.">
        <title>Shark genomes provide insights into elasmobranch evolution and the origin of vertebrates.</title>
        <authorList>
            <person name="Hara Y"/>
            <person name="Yamaguchi K"/>
            <person name="Onimaru K"/>
            <person name="Kadota M"/>
            <person name="Koyanagi M"/>
            <person name="Keeley SD"/>
            <person name="Tatsumi K"/>
            <person name="Tanaka K"/>
            <person name="Motone F"/>
            <person name="Kageyama Y"/>
            <person name="Nozu R"/>
            <person name="Adachi N"/>
            <person name="Nishimura O"/>
            <person name="Nakagawa R"/>
            <person name="Tanegashima C"/>
            <person name="Kiyatake I"/>
            <person name="Matsumoto R"/>
            <person name="Murakumo K"/>
            <person name="Nishida K"/>
            <person name="Terakita A"/>
            <person name="Kuratani S"/>
            <person name="Sato K"/>
            <person name="Hyodo S Kuraku.S."/>
        </authorList>
    </citation>
    <scope>NUCLEOTIDE SEQUENCE [LARGE SCALE GENOMIC DNA]</scope>
</reference>
<dbReference type="Gene3D" id="2.60.120.260">
    <property type="entry name" value="Galactose-binding domain-like"/>
    <property type="match status" value="1"/>
</dbReference>
<keyword evidence="6 8" id="KW-1015">Disulfide bond</keyword>
<feature type="non-terminal residue" evidence="15">
    <location>
        <position position="1"/>
    </location>
</feature>
<dbReference type="AlphaFoldDB" id="A0A401Q122"/>
<dbReference type="GO" id="GO:0016020">
    <property type="term" value="C:membrane"/>
    <property type="evidence" value="ECO:0007669"/>
    <property type="project" value="UniProtKB-SubCell"/>
</dbReference>
<dbReference type="GO" id="GO:0006509">
    <property type="term" value="P:membrane protein ectodomain proteolysis"/>
    <property type="evidence" value="ECO:0007669"/>
    <property type="project" value="TreeGrafter"/>
</dbReference>
<dbReference type="InterPro" id="IPR036436">
    <property type="entry name" value="Disintegrin_dom_sf"/>
</dbReference>
<dbReference type="STRING" id="75743.A0A401Q122"/>
<feature type="disulfide bond" evidence="8">
    <location>
        <begin position="517"/>
        <end position="526"/>
    </location>
</feature>
<dbReference type="OMA" id="HGVCCEN"/>
<dbReference type="SMART" id="SM00050">
    <property type="entry name" value="DISIN"/>
    <property type="match status" value="1"/>
</dbReference>
<dbReference type="InterPro" id="IPR034027">
    <property type="entry name" value="Reprolysin_adamalysin"/>
</dbReference>
<evidence type="ECO:0000256" key="9">
    <source>
        <dbReference type="PROSITE-ProRule" id="PRU00276"/>
    </source>
</evidence>
<dbReference type="Proteomes" id="UP000288216">
    <property type="component" value="Unassembled WGS sequence"/>
</dbReference>
<dbReference type="Pfam" id="PF01421">
    <property type="entry name" value="Reprolysin"/>
    <property type="match status" value="1"/>
</dbReference>
<evidence type="ECO:0000313" key="15">
    <source>
        <dbReference type="EMBL" id="GCB78993.1"/>
    </source>
</evidence>
<feature type="region of interest" description="Disordered" evidence="10">
    <location>
        <begin position="682"/>
        <end position="751"/>
    </location>
</feature>
<keyword evidence="3 11" id="KW-0812">Transmembrane</keyword>
<evidence type="ECO:0000259" key="12">
    <source>
        <dbReference type="PROSITE" id="PS50026"/>
    </source>
</evidence>
<dbReference type="PROSITE" id="PS01186">
    <property type="entry name" value="EGF_2"/>
    <property type="match status" value="1"/>
</dbReference>
<dbReference type="GO" id="GO:0004222">
    <property type="term" value="F:metalloendopeptidase activity"/>
    <property type="evidence" value="ECO:0007669"/>
    <property type="project" value="InterPro"/>
</dbReference>